<dbReference type="Pfam" id="PF00931">
    <property type="entry name" value="NB-ARC"/>
    <property type="match status" value="1"/>
</dbReference>
<keyword evidence="3" id="KW-0677">Repeat</keyword>
<keyword evidence="12" id="KW-1185">Reference proteome</keyword>
<dbReference type="InterPro" id="IPR038005">
    <property type="entry name" value="RX-like_CC"/>
</dbReference>
<name>A0ABD2YGT7_9GENT</name>
<feature type="domain" description="NB-ARC" evidence="7">
    <location>
        <begin position="172"/>
        <end position="344"/>
    </location>
</feature>
<proteinExistence type="inferred from homology"/>
<keyword evidence="6" id="KW-0067">ATP-binding</keyword>
<sequence>MAQAVVSVALETIRILVVDELKFQYGVRNHVEEIKATLTWMRCFLKDADVRTRYYEDAIVQNQTAEVREAAYDIEDTIVKYFAIRAQSRRRRNSVNLMKRFLCLCNEMLATRRVGNQILTLKNKINGLTTSLQAYGERVVSDVESPRKGCEIKHELRRTYSHGIDDDFVGLEKDIEMLADHLLDEHHYEVVSIWGMGGLGKTTIARKLYSHRDVRCHFDDFAWTCISQKWEKKDILQGILIKLVPEKRDQIISMRDEELVRQLYEVLVTKKCLVVLDDIWSTQTWDALKSAFPTLSTGSKILLTTRNKEVALHVNPRGFLYKPRFLEDEESWELLQKKAFHRQDHRGYMVDQDMEKLGREIVRYCCGLPLAIVVLGGLLAKRHTLGQWQMVQQNINWYLAKGEGHEKEAVTGILAFSYHDLPYKFKQCFLSLAHFPEDCEINAEKLYQLWLAEDMVSSEDRAEEETMMDVAERYLTELAQRCMVQVRLKETTGAFKTCRLHDLMRDLCLSKVKEENFNKILDLRREKIPIDCSYTSTGIVRRVSIYVDSSTITLYPPEDANRIRSVFIYSYDCSGKLWQQTVLNCFIGYKMLRVLDLQGFHDADQLPKGIGELVHLRYLSLRNSEFKKLPSSLGKLKYLQTLDLEMRGIISVQMPNVLWKMEKLRHVYLPPHFHTEDNAKLRFDGLSNLETLINFDTSLCDVTDLQDLRNLRKLRTRMKEKLEDLPMIINYLSFTSIRLRRFSLAVHSQEFSSKDGPSCTLRQLLGCHCLNKLYISGCIDKLPNFCYFSPSLTKLSLENSHLEEDPMSILERLPNISSLTFLNSSFVGEKMVCSASGFPQLKYLKLWSLVNLERLQISQGAMPNLCRLVIAYCERLETLPNGLQSISALHKLNVRWMPEVFKNRLRVVNGVEGEDFHKVRHVPEIKLD</sequence>
<dbReference type="Gene3D" id="1.20.5.4130">
    <property type="match status" value="1"/>
</dbReference>
<dbReference type="GO" id="GO:0051607">
    <property type="term" value="P:defense response to virus"/>
    <property type="evidence" value="ECO:0007669"/>
    <property type="project" value="UniProtKB-ARBA"/>
</dbReference>
<evidence type="ECO:0000313" key="11">
    <source>
        <dbReference type="EMBL" id="KAL3506607.1"/>
    </source>
</evidence>
<dbReference type="FunFam" id="1.10.8.430:FF:000003">
    <property type="entry name" value="Probable disease resistance protein At5g66910"/>
    <property type="match status" value="1"/>
</dbReference>
<dbReference type="PRINTS" id="PR00364">
    <property type="entry name" value="DISEASERSIST"/>
</dbReference>
<organism evidence="11 12">
    <name type="scientific">Cinchona calisaya</name>
    <dbReference type="NCBI Taxonomy" id="153742"/>
    <lineage>
        <taxon>Eukaryota</taxon>
        <taxon>Viridiplantae</taxon>
        <taxon>Streptophyta</taxon>
        <taxon>Embryophyta</taxon>
        <taxon>Tracheophyta</taxon>
        <taxon>Spermatophyta</taxon>
        <taxon>Magnoliopsida</taxon>
        <taxon>eudicotyledons</taxon>
        <taxon>Gunneridae</taxon>
        <taxon>Pentapetalae</taxon>
        <taxon>asterids</taxon>
        <taxon>lamiids</taxon>
        <taxon>Gentianales</taxon>
        <taxon>Rubiaceae</taxon>
        <taxon>Cinchonoideae</taxon>
        <taxon>Cinchoneae</taxon>
        <taxon>Cinchona</taxon>
    </lineage>
</organism>
<dbReference type="InterPro" id="IPR058922">
    <property type="entry name" value="WHD_DRP"/>
</dbReference>
<evidence type="ECO:0000259" key="7">
    <source>
        <dbReference type="Pfam" id="PF00931"/>
    </source>
</evidence>
<evidence type="ECO:0000256" key="4">
    <source>
        <dbReference type="ARBA" id="ARBA00022741"/>
    </source>
</evidence>
<evidence type="ECO:0000259" key="10">
    <source>
        <dbReference type="Pfam" id="PF23598"/>
    </source>
</evidence>
<dbReference type="Gene3D" id="3.80.10.10">
    <property type="entry name" value="Ribonuclease Inhibitor"/>
    <property type="match status" value="1"/>
</dbReference>
<evidence type="ECO:0000256" key="2">
    <source>
        <dbReference type="ARBA" id="ARBA00022614"/>
    </source>
</evidence>
<evidence type="ECO:0000256" key="3">
    <source>
        <dbReference type="ARBA" id="ARBA00022737"/>
    </source>
</evidence>
<dbReference type="Proteomes" id="UP001630127">
    <property type="component" value="Unassembled WGS sequence"/>
</dbReference>
<feature type="domain" description="Disease resistance protein winged helix" evidence="9">
    <location>
        <begin position="435"/>
        <end position="508"/>
    </location>
</feature>
<comment type="caution">
    <text evidence="11">The sequence shown here is derived from an EMBL/GenBank/DDBJ whole genome shotgun (WGS) entry which is preliminary data.</text>
</comment>
<keyword evidence="4" id="KW-0547">Nucleotide-binding</keyword>
<dbReference type="PANTHER" id="PTHR23155">
    <property type="entry name" value="DISEASE RESISTANCE PROTEIN RP"/>
    <property type="match status" value="1"/>
</dbReference>
<evidence type="ECO:0000313" key="12">
    <source>
        <dbReference type="Proteomes" id="UP001630127"/>
    </source>
</evidence>
<evidence type="ECO:0000259" key="8">
    <source>
        <dbReference type="Pfam" id="PF18052"/>
    </source>
</evidence>
<dbReference type="EMBL" id="JBJUIK010000013">
    <property type="protein sequence ID" value="KAL3506607.1"/>
    <property type="molecule type" value="Genomic_DNA"/>
</dbReference>
<dbReference type="PANTHER" id="PTHR23155:SF1185">
    <property type="entry name" value="DISEASE RESISTANCE RPP8-LIKE PROTEIN 3-RELATED"/>
    <property type="match status" value="1"/>
</dbReference>
<dbReference type="Pfam" id="PF18052">
    <property type="entry name" value="Rx_N"/>
    <property type="match status" value="1"/>
</dbReference>
<dbReference type="InterPro" id="IPR002182">
    <property type="entry name" value="NB-ARC"/>
</dbReference>
<dbReference type="InterPro" id="IPR041118">
    <property type="entry name" value="Rx_N"/>
</dbReference>
<dbReference type="InterPro" id="IPR042197">
    <property type="entry name" value="Apaf_helical"/>
</dbReference>
<feature type="domain" description="Disease resistance R13L4/SHOC-2-like LRR" evidence="10">
    <location>
        <begin position="564"/>
        <end position="896"/>
    </location>
</feature>
<keyword evidence="5" id="KW-0611">Plant defense</keyword>
<dbReference type="Pfam" id="PF23598">
    <property type="entry name" value="LRR_14"/>
    <property type="match status" value="1"/>
</dbReference>
<dbReference type="CDD" id="cd14798">
    <property type="entry name" value="RX-CC_like"/>
    <property type="match status" value="1"/>
</dbReference>
<dbReference type="Pfam" id="PF23559">
    <property type="entry name" value="WHD_DRP"/>
    <property type="match status" value="1"/>
</dbReference>
<dbReference type="SUPFAM" id="SSF52540">
    <property type="entry name" value="P-loop containing nucleoside triphosphate hydrolases"/>
    <property type="match status" value="1"/>
</dbReference>
<evidence type="ECO:0000259" key="9">
    <source>
        <dbReference type="Pfam" id="PF23559"/>
    </source>
</evidence>
<dbReference type="InterPro" id="IPR044974">
    <property type="entry name" value="Disease_R_plants"/>
</dbReference>
<keyword evidence="2" id="KW-0433">Leucine-rich repeat</keyword>
<dbReference type="Gene3D" id="3.40.50.300">
    <property type="entry name" value="P-loop containing nucleotide triphosphate hydrolases"/>
    <property type="match status" value="1"/>
</dbReference>
<comment type="similarity">
    <text evidence="1">Belongs to the disease resistance NB-LRR family.</text>
</comment>
<evidence type="ECO:0000256" key="1">
    <source>
        <dbReference type="ARBA" id="ARBA00008894"/>
    </source>
</evidence>
<gene>
    <name evidence="11" type="ORF">ACH5RR_031989</name>
</gene>
<protein>
    <submittedName>
        <fullName evidence="11">Uncharacterized protein</fullName>
    </submittedName>
</protein>
<dbReference type="Gene3D" id="1.10.10.10">
    <property type="entry name" value="Winged helix-like DNA-binding domain superfamily/Winged helix DNA-binding domain"/>
    <property type="match status" value="1"/>
</dbReference>
<reference evidence="11 12" key="1">
    <citation type="submission" date="2024-11" db="EMBL/GenBank/DDBJ databases">
        <title>A near-complete genome assembly of Cinchona calisaya.</title>
        <authorList>
            <person name="Lian D.C."/>
            <person name="Zhao X.W."/>
            <person name="Wei L."/>
        </authorList>
    </citation>
    <scope>NUCLEOTIDE SEQUENCE [LARGE SCALE GENOMIC DNA]</scope>
    <source>
        <tissue evidence="11">Nenye</tissue>
    </source>
</reference>
<dbReference type="GO" id="GO:0005524">
    <property type="term" value="F:ATP binding"/>
    <property type="evidence" value="ECO:0007669"/>
    <property type="project" value="UniProtKB-KW"/>
</dbReference>
<dbReference type="FunFam" id="3.40.50.300:FF:001091">
    <property type="entry name" value="Probable disease resistance protein At1g61300"/>
    <property type="match status" value="1"/>
</dbReference>
<evidence type="ECO:0000256" key="5">
    <source>
        <dbReference type="ARBA" id="ARBA00022821"/>
    </source>
</evidence>
<dbReference type="InterPro" id="IPR027417">
    <property type="entry name" value="P-loop_NTPase"/>
</dbReference>
<dbReference type="InterPro" id="IPR055414">
    <property type="entry name" value="LRR_R13L4/SHOC2-like"/>
</dbReference>
<feature type="domain" description="Disease resistance N-terminal" evidence="8">
    <location>
        <begin position="5"/>
        <end position="93"/>
    </location>
</feature>
<accession>A0ABD2YGT7</accession>
<evidence type="ECO:0000256" key="6">
    <source>
        <dbReference type="ARBA" id="ARBA00022840"/>
    </source>
</evidence>
<dbReference type="InterPro" id="IPR036388">
    <property type="entry name" value="WH-like_DNA-bd_sf"/>
</dbReference>
<dbReference type="FunFam" id="1.10.10.10:FF:000322">
    <property type="entry name" value="Probable disease resistance protein At1g63360"/>
    <property type="match status" value="1"/>
</dbReference>
<dbReference type="AlphaFoldDB" id="A0ABD2YGT7"/>
<dbReference type="Gene3D" id="1.10.8.430">
    <property type="entry name" value="Helical domain of apoptotic protease-activating factors"/>
    <property type="match status" value="1"/>
</dbReference>
<dbReference type="SUPFAM" id="SSF52058">
    <property type="entry name" value="L domain-like"/>
    <property type="match status" value="1"/>
</dbReference>
<dbReference type="InterPro" id="IPR032675">
    <property type="entry name" value="LRR_dom_sf"/>
</dbReference>